<evidence type="ECO:0000313" key="3">
    <source>
        <dbReference type="Proteomes" id="UP000236262"/>
    </source>
</evidence>
<gene>
    <name evidence="2" type="ORF">C1637_08045</name>
    <name evidence="1" type="ORF">EG342_11650</name>
</gene>
<reference evidence="1 4" key="2">
    <citation type="submission" date="2018-11" db="EMBL/GenBank/DDBJ databases">
        <title>Proposal to divide the Flavobacteriaceae and reorganize its genera based on Amino Acid Identity values calculated from whole genome sequences.</title>
        <authorList>
            <person name="Nicholson A.C."/>
            <person name="Gulvik C.A."/>
            <person name="Whitney A.M."/>
            <person name="Humrighouse B.W."/>
            <person name="Bell M."/>
            <person name="Holmes B."/>
            <person name="Steigerwalt A.G."/>
            <person name="Villarma A."/>
            <person name="Sheth M."/>
            <person name="Batra D."/>
            <person name="Pryor J."/>
            <person name="Bernardet J.-F."/>
            <person name="Hugo C."/>
            <person name="Kampfer P."/>
            <person name="Newman J."/>
            <person name="McQuiston J.R."/>
        </authorList>
    </citation>
    <scope>NUCLEOTIDE SEQUENCE [LARGE SCALE GENOMIC DNA]</scope>
    <source>
        <strain evidence="1 4">KC_1864</strain>
    </source>
</reference>
<proteinExistence type="predicted"/>
<dbReference type="EMBL" id="PPEH01000003">
    <property type="protein sequence ID" value="PNW13815.1"/>
    <property type="molecule type" value="Genomic_DNA"/>
</dbReference>
<evidence type="ECO:0000313" key="2">
    <source>
        <dbReference type="EMBL" id="PNW13815.1"/>
    </source>
</evidence>
<dbReference type="Proteomes" id="UP000236262">
    <property type="component" value="Unassembled WGS sequence"/>
</dbReference>
<dbReference type="AlphaFoldDB" id="A0A3G6RMX8"/>
<evidence type="ECO:0000313" key="1">
    <source>
        <dbReference type="EMBL" id="AZA82509.1"/>
    </source>
</evidence>
<organism evidence="2 3">
    <name type="scientific">Chryseobacterium lactis</name>
    <dbReference type="NCBI Taxonomy" id="1241981"/>
    <lineage>
        <taxon>Bacteria</taxon>
        <taxon>Pseudomonadati</taxon>
        <taxon>Bacteroidota</taxon>
        <taxon>Flavobacteriia</taxon>
        <taxon>Flavobacteriales</taxon>
        <taxon>Weeksellaceae</taxon>
        <taxon>Chryseobacterium group</taxon>
        <taxon>Chryseobacterium</taxon>
    </lineage>
</organism>
<sequence length="99" mass="11195">MQLRNTFTILKIMNNSKKTLRSASKFMAVKFNSNPNRLLTKPLQFPVSPNSPTVKPSLLSNPNPQTLKLTSQIPNSQLKVVLLQIQNSEANLWNLFTET</sequence>
<dbReference type="Proteomes" id="UP000279972">
    <property type="component" value="Chromosome"/>
</dbReference>
<protein>
    <submittedName>
        <fullName evidence="2">Uncharacterized protein</fullName>
    </submittedName>
</protein>
<accession>A0A3G6RMX8</accession>
<name>A0A3G6RMX8_CHRLC</name>
<reference evidence="2 3" key="1">
    <citation type="submission" date="2018-01" db="EMBL/GenBank/DDBJ databases">
        <title>Draft genome sequences of Chryseobacterium lactis NCTC11390, Chryseobacterium oncorhynchi 701B-08, and Chryseobacterium viscerum 687B-08.</title>
        <authorList>
            <person name="Jeong J.-J."/>
            <person name="Lee Y.J."/>
            <person name="Park B."/>
            <person name="Choi I.-G."/>
            <person name="Kim K.D."/>
        </authorList>
    </citation>
    <scope>NUCLEOTIDE SEQUENCE [LARGE SCALE GENOMIC DNA]</scope>
    <source>
        <strain evidence="2 3">NCTC11390</strain>
    </source>
</reference>
<dbReference type="KEGG" id="clac:EG342_11650"/>
<dbReference type="EMBL" id="CP033924">
    <property type="protein sequence ID" value="AZA82509.1"/>
    <property type="molecule type" value="Genomic_DNA"/>
</dbReference>
<evidence type="ECO:0000313" key="4">
    <source>
        <dbReference type="Proteomes" id="UP000279972"/>
    </source>
</evidence>
<keyword evidence="4" id="KW-1185">Reference proteome</keyword>